<evidence type="ECO:0000313" key="2">
    <source>
        <dbReference type="EMBL" id="GHD29649.1"/>
    </source>
</evidence>
<dbReference type="EMBL" id="BMXL01000016">
    <property type="protein sequence ID" value="GHD29649.1"/>
    <property type="molecule type" value="Genomic_DNA"/>
</dbReference>
<keyword evidence="1" id="KW-1133">Transmembrane helix</keyword>
<sequence length="188" mass="21705">MIFFLVIAFWFSVTYALDSGAVPFLPVEFRPEEKGPRPFLVALWVAWSLITIIAIRKIQDPKAGKLPHAQAMVLAAEKVLSDYESRRRDIILDRYDEAGALGFLGGHERKEFEINRFTILKLNLRGEEKIREIEKFQSTRSASKLRNIYYRIESSIDRVEILARKVDRFLRSKGVDPEEVAPSRPLPD</sequence>
<protein>
    <submittedName>
        <fullName evidence="2">Uncharacterized protein</fullName>
    </submittedName>
</protein>
<evidence type="ECO:0000256" key="1">
    <source>
        <dbReference type="SAM" id="Phobius"/>
    </source>
</evidence>
<proteinExistence type="predicted"/>
<keyword evidence="3" id="KW-1185">Reference proteome</keyword>
<gene>
    <name evidence="2" type="ORF">GCM10007147_30890</name>
</gene>
<keyword evidence="1" id="KW-0812">Transmembrane</keyword>
<comment type="caution">
    <text evidence="2">The sequence shown here is derived from an EMBL/GenBank/DDBJ whole genome shotgun (WGS) entry which is preliminary data.</text>
</comment>
<keyword evidence="1" id="KW-0472">Membrane</keyword>
<dbReference type="AlphaFoldDB" id="A0A918XGJ3"/>
<dbReference type="Proteomes" id="UP000654947">
    <property type="component" value="Unassembled WGS sequence"/>
</dbReference>
<accession>A0A918XGJ3</accession>
<evidence type="ECO:0000313" key="3">
    <source>
        <dbReference type="Proteomes" id="UP000654947"/>
    </source>
</evidence>
<feature type="transmembrane region" description="Helical" evidence="1">
    <location>
        <begin position="40"/>
        <end position="58"/>
    </location>
</feature>
<reference evidence="2 3" key="1">
    <citation type="journal article" date="2014" name="Int. J. Syst. Evol. Microbiol.">
        <title>Complete genome sequence of Corynebacterium casei LMG S-19264T (=DSM 44701T), isolated from a smear-ripened cheese.</title>
        <authorList>
            <consortium name="US DOE Joint Genome Institute (JGI-PGF)"/>
            <person name="Walter F."/>
            <person name="Albersmeier A."/>
            <person name="Kalinowski J."/>
            <person name="Ruckert C."/>
        </authorList>
    </citation>
    <scope>NUCLEOTIDE SEQUENCE [LARGE SCALE GENOMIC DNA]</scope>
    <source>
        <strain evidence="2 3">KCTC 19473</strain>
    </source>
</reference>
<name>A0A918XGJ3_9ACTN</name>
<organism evidence="2 3">
    <name type="scientific">Nocardiopsis kunsanensis</name>
    <dbReference type="NCBI Taxonomy" id="141693"/>
    <lineage>
        <taxon>Bacteria</taxon>
        <taxon>Bacillati</taxon>
        <taxon>Actinomycetota</taxon>
        <taxon>Actinomycetes</taxon>
        <taxon>Streptosporangiales</taxon>
        <taxon>Nocardiopsidaceae</taxon>
        <taxon>Nocardiopsis</taxon>
    </lineage>
</organism>